<keyword evidence="6 15" id="KW-0560">Oxidoreductase</keyword>
<comment type="cofactor">
    <cofactor evidence="1">
        <name>FAD</name>
        <dbReference type="ChEBI" id="CHEBI:57692"/>
    </cofactor>
</comment>
<evidence type="ECO:0000256" key="14">
    <source>
        <dbReference type="ARBA" id="ARBA00069832"/>
    </source>
</evidence>
<dbReference type="FunFam" id="3.50.50.60:FF:000023">
    <property type="entry name" value="Dimethylaniline monooxygenase [N-oxide-forming]"/>
    <property type="match status" value="1"/>
</dbReference>
<dbReference type="InterPro" id="IPR050346">
    <property type="entry name" value="FMO-like"/>
</dbReference>
<keyword evidence="5" id="KW-0521">NADP</keyword>
<evidence type="ECO:0000256" key="11">
    <source>
        <dbReference type="ARBA" id="ARBA00052183"/>
    </source>
</evidence>
<gene>
    <name evidence="15" type="primary">hapE</name>
    <name evidence="15" type="ORF">Pr1d_09620</name>
</gene>
<evidence type="ECO:0000313" key="15">
    <source>
        <dbReference type="EMBL" id="QEG33697.1"/>
    </source>
</evidence>
<dbReference type="KEGG" id="bgok:Pr1d_09620"/>
<dbReference type="GO" id="GO:0050660">
    <property type="term" value="F:flavin adenine dinucleotide binding"/>
    <property type="evidence" value="ECO:0007669"/>
    <property type="project" value="InterPro"/>
</dbReference>
<comment type="catalytic activity">
    <reaction evidence="11">
        <text>3,4-dihydroxybenzoate + 2 bromide + 2 NADPH + 2 O2 + 5 H(+) = 3,5-dibromobenzene-1,2-diol + CO2 + 2 NADP(+) + 4 H2O</text>
        <dbReference type="Rhea" id="RHEA:56368"/>
        <dbReference type="ChEBI" id="CHEBI:15377"/>
        <dbReference type="ChEBI" id="CHEBI:15378"/>
        <dbReference type="ChEBI" id="CHEBI:15379"/>
        <dbReference type="ChEBI" id="CHEBI:15858"/>
        <dbReference type="ChEBI" id="CHEBI:16526"/>
        <dbReference type="ChEBI" id="CHEBI:36241"/>
        <dbReference type="ChEBI" id="CHEBI:57783"/>
        <dbReference type="ChEBI" id="CHEBI:58349"/>
        <dbReference type="ChEBI" id="CHEBI:140214"/>
        <dbReference type="EC" id="1.14.19.55"/>
    </reaction>
    <physiologicalReaction direction="left-to-right" evidence="11">
        <dbReference type="Rhea" id="RHEA:56369"/>
    </physiologicalReaction>
</comment>
<dbReference type="OrthoDB" id="9778740at2"/>
<keyword evidence="16" id="KW-1185">Reference proteome</keyword>
<comment type="catalytic activity">
    <reaction evidence="7">
        <text>3-bromo-4-hydroxybenzoate + bromide + NADPH + O2 + 3 H(+) = 2,4-dibromophenol + CO2 + NADP(+) + 2 H2O</text>
        <dbReference type="Rhea" id="RHEA:56356"/>
        <dbReference type="ChEBI" id="CHEBI:15377"/>
        <dbReference type="ChEBI" id="CHEBI:15378"/>
        <dbReference type="ChEBI" id="CHEBI:15379"/>
        <dbReference type="ChEBI" id="CHEBI:15858"/>
        <dbReference type="ChEBI" id="CHEBI:16526"/>
        <dbReference type="ChEBI" id="CHEBI:34238"/>
        <dbReference type="ChEBI" id="CHEBI:57783"/>
        <dbReference type="ChEBI" id="CHEBI:58349"/>
        <dbReference type="ChEBI" id="CHEBI:140203"/>
    </reaction>
    <physiologicalReaction direction="left-to-right" evidence="7">
        <dbReference type="Rhea" id="RHEA:56357"/>
    </physiologicalReaction>
</comment>
<keyword evidence="3" id="KW-0285">Flavoprotein</keyword>
<protein>
    <recommendedName>
        <fullName evidence="14">4-hydroxybenzoate brominase (decarboxylating)</fullName>
        <ecNumber evidence="13">1.14.19.55</ecNumber>
    </recommendedName>
</protein>
<evidence type="ECO:0000256" key="8">
    <source>
        <dbReference type="ARBA" id="ARBA00050583"/>
    </source>
</evidence>
<evidence type="ECO:0000256" key="13">
    <source>
        <dbReference type="ARBA" id="ARBA00066870"/>
    </source>
</evidence>
<evidence type="ECO:0000256" key="4">
    <source>
        <dbReference type="ARBA" id="ARBA00022827"/>
    </source>
</evidence>
<dbReference type="PIRSF" id="PIRSF000332">
    <property type="entry name" value="FMO"/>
    <property type="match status" value="1"/>
</dbReference>
<comment type="catalytic activity">
    <reaction evidence="12">
        <text>2 bromide + 4-hydroxybenzoate + 2 NADPH + 2 O2 + 5 H(+) = 2,4-dibromophenol + CO2 + 2 NADP(+) + 4 H2O</text>
        <dbReference type="Rhea" id="RHEA:56348"/>
        <dbReference type="ChEBI" id="CHEBI:15377"/>
        <dbReference type="ChEBI" id="CHEBI:15378"/>
        <dbReference type="ChEBI" id="CHEBI:15379"/>
        <dbReference type="ChEBI" id="CHEBI:15858"/>
        <dbReference type="ChEBI" id="CHEBI:16526"/>
        <dbReference type="ChEBI" id="CHEBI:17879"/>
        <dbReference type="ChEBI" id="CHEBI:34238"/>
        <dbReference type="ChEBI" id="CHEBI:57783"/>
        <dbReference type="ChEBI" id="CHEBI:58349"/>
        <dbReference type="EC" id="1.14.19.55"/>
    </reaction>
    <physiologicalReaction direction="left-to-right" evidence="12">
        <dbReference type="Rhea" id="RHEA:56349"/>
    </physiologicalReaction>
</comment>
<evidence type="ECO:0000256" key="7">
    <source>
        <dbReference type="ARBA" id="ARBA00050194"/>
    </source>
</evidence>
<dbReference type="GO" id="GO:0050661">
    <property type="term" value="F:NADP binding"/>
    <property type="evidence" value="ECO:0007669"/>
    <property type="project" value="InterPro"/>
</dbReference>
<evidence type="ECO:0000313" key="16">
    <source>
        <dbReference type="Proteomes" id="UP000323917"/>
    </source>
</evidence>
<dbReference type="EC" id="1.14.19.55" evidence="13"/>
<sequence>MTSLHADRYCILGAGTSGLAVAKNFLQRSIPFDCLEREDSIGGNWCYGKPASSVYASTHTISSKQLTEYTDFPMPEEYPEFPDHKQVYAYLQEYARHFGLSKHIQFNTTVERIEPTATNWHVTLASGETRTYRGVVIANGHNWDPRFPDFPGAFSGTSLHSSEYKTPDVLTGNRVLVVGCGNSGCDLAVEAAIHAASAFHSIRRGYPILPKFFKGKPIDQCGETLLRWRIPLPLRRLAAKLVVRWVLGPPELVGLPRPDHKLFETHPVINSRLHDQIAHGNLREKPNVAELAGHTVRFVDGTSEQIDVILYATGFKLSFPFVDRKELNWRDGRPNLYLNIFHPERNDLFCAGLIQPDSGQWGLVDYQAQLIANYLVSQEKNSPAASRLNKRKRTSVNSWQGRGTYLDSPRHRVEVEHFGYRQELRKLIGELA</sequence>
<dbReference type="InterPro" id="IPR036188">
    <property type="entry name" value="FAD/NAD-bd_sf"/>
</dbReference>
<name>A0A5B9Q3Y4_9BACT</name>
<dbReference type="PANTHER" id="PTHR23023">
    <property type="entry name" value="DIMETHYLANILINE MONOOXYGENASE"/>
    <property type="match status" value="1"/>
</dbReference>
<dbReference type="PRINTS" id="PR00370">
    <property type="entry name" value="FMOXYGENASE"/>
</dbReference>
<comment type="catalytic activity">
    <reaction evidence="8">
        <text>3-bromo-4,5-dihydroxybenzoate + bromide + NADPH + O2 + 3 H(+) = 3,5-dibromobenzene-1,2-diol + CO2 + NADP(+) + 2 H2O</text>
        <dbReference type="Rhea" id="RHEA:56376"/>
        <dbReference type="ChEBI" id="CHEBI:15377"/>
        <dbReference type="ChEBI" id="CHEBI:15378"/>
        <dbReference type="ChEBI" id="CHEBI:15379"/>
        <dbReference type="ChEBI" id="CHEBI:15858"/>
        <dbReference type="ChEBI" id="CHEBI:16526"/>
        <dbReference type="ChEBI" id="CHEBI:57783"/>
        <dbReference type="ChEBI" id="CHEBI:58349"/>
        <dbReference type="ChEBI" id="CHEBI:140211"/>
        <dbReference type="ChEBI" id="CHEBI:140214"/>
    </reaction>
    <physiologicalReaction direction="left-to-right" evidence="8">
        <dbReference type="Rhea" id="RHEA:56377"/>
    </physiologicalReaction>
</comment>
<dbReference type="AlphaFoldDB" id="A0A5B9Q3Y4"/>
<proteinExistence type="inferred from homology"/>
<dbReference type="Proteomes" id="UP000323917">
    <property type="component" value="Chromosome"/>
</dbReference>
<evidence type="ECO:0000256" key="12">
    <source>
        <dbReference type="ARBA" id="ARBA00052260"/>
    </source>
</evidence>
<evidence type="ECO:0000256" key="1">
    <source>
        <dbReference type="ARBA" id="ARBA00001974"/>
    </source>
</evidence>
<dbReference type="GO" id="GO:0004499">
    <property type="term" value="F:N,N-dimethylaniline monooxygenase activity"/>
    <property type="evidence" value="ECO:0007669"/>
    <property type="project" value="InterPro"/>
</dbReference>
<evidence type="ECO:0000256" key="2">
    <source>
        <dbReference type="ARBA" id="ARBA00009183"/>
    </source>
</evidence>
<dbReference type="EMBL" id="CP042913">
    <property type="protein sequence ID" value="QEG33697.1"/>
    <property type="molecule type" value="Genomic_DNA"/>
</dbReference>
<comment type="similarity">
    <text evidence="2">Belongs to the FMO family.</text>
</comment>
<organism evidence="15 16">
    <name type="scientific">Bythopirellula goksoeyrii</name>
    <dbReference type="NCBI Taxonomy" id="1400387"/>
    <lineage>
        <taxon>Bacteria</taxon>
        <taxon>Pseudomonadati</taxon>
        <taxon>Planctomycetota</taxon>
        <taxon>Planctomycetia</taxon>
        <taxon>Pirellulales</taxon>
        <taxon>Lacipirellulaceae</taxon>
        <taxon>Bythopirellula</taxon>
    </lineage>
</organism>
<reference evidence="15 16" key="1">
    <citation type="submission" date="2019-08" db="EMBL/GenBank/DDBJ databases">
        <title>Deep-cultivation of Planctomycetes and their phenomic and genomic characterization uncovers novel biology.</title>
        <authorList>
            <person name="Wiegand S."/>
            <person name="Jogler M."/>
            <person name="Boedeker C."/>
            <person name="Pinto D."/>
            <person name="Vollmers J."/>
            <person name="Rivas-Marin E."/>
            <person name="Kohn T."/>
            <person name="Peeters S.H."/>
            <person name="Heuer A."/>
            <person name="Rast P."/>
            <person name="Oberbeckmann S."/>
            <person name="Bunk B."/>
            <person name="Jeske O."/>
            <person name="Meyerdierks A."/>
            <person name="Storesund J.E."/>
            <person name="Kallscheuer N."/>
            <person name="Luecker S."/>
            <person name="Lage O.M."/>
            <person name="Pohl T."/>
            <person name="Merkel B.J."/>
            <person name="Hornburger P."/>
            <person name="Mueller R.-W."/>
            <person name="Bruemmer F."/>
            <person name="Labrenz M."/>
            <person name="Spormann A.M."/>
            <person name="Op den Camp H."/>
            <person name="Overmann J."/>
            <person name="Amann R."/>
            <person name="Jetten M.S.M."/>
            <person name="Mascher T."/>
            <person name="Medema M.H."/>
            <person name="Devos D.P."/>
            <person name="Kaster A.-K."/>
            <person name="Ovreas L."/>
            <person name="Rohde M."/>
            <person name="Galperin M.Y."/>
            <person name="Jogler C."/>
        </authorList>
    </citation>
    <scope>NUCLEOTIDE SEQUENCE [LARGE SCALE GENOMIC DNA]</scope>
    <source>
        <strain evidence="15 16">Pr1d</strain>
    </source>
</reference>
<dbReference type="Gene3D" id="3.50.50.60">
    <property type="entry name" value="FAD/NAD(P)-binding domain"/>
    <property type="match status" value="1"/>
</dbReference>
<dbReference type="Pfam" id="PF00743">
    <property type="entry name" value="FMO-like"/>
    <property type="match status" value="1"/>
</dbReference>
<dbReference type="InterPro" id="IPR020946">
    <property type="entry name" value="Flavin_mOase-like"/>
</dbReference>
<comment type="catalytic activity">
    <reaction evidence="9">
        <text>bromide + 4-hydroxybenzoate + NADPH + O2 + 2 H(+) = 3-bromo-4-hydroxybenzoate + NADP(+) + 2 H2O</text>
        <dbReference type="Rhea" id="RHEA:56352"/>
        <dbReference type="ChEBI" id="CHEBI:15377"/>
        <dbReference type="ChEBI" id="CHEBI:15378"/>
        <dbReference type="ChEBI" id="CHEBI:15379"/>
        <dbReference type="ChEBI" id="CHEBI:15858"/>
        <dbReference type="ChEBI" id="CHEBI:17879"/>
        <dbReference type="ChEBI" id="CHEBI:57783"/>
        <dbReference type="ChEBI" id="CHEBI:58349"/>
        <dbReference type="ChEBI" id="CHEBI:140203"/>
    </reaction>
    <physiologicalReaction direction="left-to-right" evidence="9">
        <dbReference type="Rhea" id="RHEA:56353"/>
    </physiologicalReaction>
</comment>
<keyword evidence="4" id="KW-0274">FAD</keyword>
<accession>A0A5B9Q3Y4</accession>
<dbReference type="RefSeq" id="WP_148072428.1">
    <property type="nucleotide sequence ID" value="NZ_CP042913.1"/>
</dbReference>
<evidence type="ECO:0000256" key="5">
    <source>
        <dbReference type="ARBA" id="ARBA00022857"/>
    </source>
</evidence>
<dbReference type="InterPro" id="IPR000960">
    <property type="entry name" value="Flavin_mOase"/>
</dbReference>
<dbReference type="SUPFAM" id="SSF51905">
    <property type="entry name" value="FAD/NAD(P)-binding domain"/>
    <property type="match status" value="2"/>
</dbReference>
<evidence type="ECO:0000256" key="10">
    <source>
        <dbReference type="ARBA" id="ARBA00051726"/>
    </source>
</evidence>
<evidence type="ECO:0000256" key="3">
    <source>
        <dbReference type="ARBA" id="ARBA00022630"/>
    </source>
</evidence>
<comment type="catalytic activity">
    <reaction evidence="10">
        <text>3,4-dihydroxybenzoate + bromide + NADPH + O2 + 2 H(+) = 3-bromo-4,5-dihydroxybenzoate + NADP(+) + 2 H2O</text>
        <dbReference type="Rhea" id="RHEA:56372"/>
        <dbReference type="ChEBI" id="CHEBI:15377"/>
        <dbReference type="ChEBI" id="CHEBI:15378"/>
        <dbReference type="ChEBI" id="CHEBI:15379"/>
        <dbReference type="ChEBI" id="CHEBI:15858"/>
        <dbReference type="ChEBI" id="CHEBI:36241"/>
        <dbReference type="ChEBI" id="CHEBI:57783"/>
        <dbReference type="ChEBI" id="CHEBI:58349"/>
        <dbReference type="ChEBI" id="CHEBI:140211"/>
    </reaction>
    <physiologicalReaction direction="left-to-right" evidence="10">
        <dbReference type="Rhea" id="RHEA:56373"/>
    </physiologicalReaction>
</comment>
<keyword evidence="15" id="KW-0503">Monooxygenase</keyword>
<evidence type="ECO:0000256" key="9">
    <source>
        <dbReference type="ARBA" id="ARBA00051354"/>
    </source>
</evidence>
<evidence type="ECO:0000256" key="6">
    <source>
        <dbReference type="ARBA" id="ARBA00023002"/>
    </source>
</evidence>